<reference evidence="3" key="1">
    <citation type="submission" date="2016-10" db="EMBL/GenBank/DDBJ databases">
        <authorList>
            <person name="Varghese N."/>
            <person name="Submissions S."/>
        </authorList>
    </citation>
    <scope>NUCLEOTIDE SEQUENCE [LARGE SCALE GENOMIC DNA]</scope>
    <source>
        <strain evidence="3">DSM 17071</strain>
    </source>
</reference>
<dbReference type="AlphaFoldDB" id="A0A1G8D9T9"/>
<dbReference type="Proteomes" id="UP000198869">
    <property type="component" value="Unassembled WGS sequence"/>
</dbReference>
<name>A0A1G8D9T9_9FLAO</name>
<evidence type="ECO:0000256" key="1">
    <source>
        <dbReference type="SAM" id="Phobius"/>
    </source>
</evidence>
<dbReference type="EMBL" id="FNDW01000001">
    <property type="protein sequence ID" value="SDH54548.1"/>
    <property type="molecule type" value="Genomic_DNA"/>
</dbReference>
<sequence>MKEITTINLRYLFMLFFIFSYNFIYSQEIQIDVKRSNKPLFKAFPAHGDDKQPSELLKVFMIQEGKESQTPLLGLYSKNEDTIFFQPQFEMGDGLSFNAHFYNKNDTVKTFYKTPSINLNITNEIFVKEVFPRSNKIPKNILTFYIEFSQPMLEDESAFRYVNLYNENKEIVPHVWLNKSRWISDKILMLMIHPGRVKRGIKYYDNLGDVFYVGKKYYLEITDKVKPLHKNSKVKSFTKGFEINYPTASCPKILKNKFSIPRRNSKEKLKIVFDKPMDLYSILGGISINIYNKDINIQGKFIPGSDDTEWYFIPEKPWTEKKYTLIFNKYVSDPSGNGLIKPFETTKIKKSYTKDIVKVINFRTN</sequence>
<dbReference type="RefSeq" id="WP_089853138.1">
    <property type="nucleotide sequence ID" value="NZ_FNDW01000001.1"/>
</dbReference>
<feature type="transmembrane region" description="Helical" evidence="1">
    <location>
        <begin position="7"/>
        <end position="25"/>
    </location>
</feature>
<keyword evidence="3" id="KW-1185">Reference proteome</keyword>
<dbReference type="OrthoDB" id="246488at2"/>
<gene>
    <name evidence="2" type="ORF">SAMN05421846_101102</name>
</gene>
<evidence type="ECO:0000313" key="3">
    <source>
        <dbReference type="Proteomes" id="UP000198869"/>
    </source>
</evidence>
<keyword evidence="1" id="KW-1133">Transmembrane helix</keyword>
<accession>A0A1G8D9T9</accession>
<proteinExistence type="predicted"/>
<evidence type="ECO:0008006" key="4">
    <source>
        <dbReference type="Google" id="ProtNLM"/>
    </source>
</evidence>
<keyword evidence="1" id="KW-0812">Transmembrane</keyword>
<evidence type="ECO:0000313" key="2">
    <source>
        <dbReference type="EMBL" id="SDH54548.1"/>
    </source>
</evidence>
<keyword evidence="1" id="KW-0472">Membrane</keyword>
<organism evidence="2 3">
    <name type="scientific">Chryseobacterium taeanense</name>
    <dbReference type="NCBI Taxonomy" id="311334"/>
    <lineage>
        <taxon>Bacteria</taxon>
        <taxon>Pseudomonadati</taxon>
        <taxon>Bacteroidota</taxon>
        <taxon>Flavobacteriia</taxon>
        <taxon>Flavobacteriales</taxon>
        <taxon>Weeksellaceae</taxon>
        <taxon>Chryseobacterium group</taxon>
        <taxon>Chryseobacterium</taxon>
    </lineage>
</organism>
<protein>
    <recommendedName>
        <fullName evidence="4">Ig-like domain-containing protein</fullName>
    </recommendedName>
</protein>